<evidence type="ECO:0000256" key="1">
    <source>
        <dbReference type="SAM" id="MobiDB-lite"/>
    </source>
</evidence>
<reference evidence="2 3" key="1">
    <citation type="journal article" date="2020" name="Nature">
        <title>Six reference-quality genomes reveal evolution of bat adaptations.</title>
        <authorList>
            <person name="Jebb D."/>
            <person name="Huang Z."/>
            <person name="Pippel M."/>
            <person name="Hughes G.M."/>
            <person name="Lavrichenko K."/>
            <person name="Devanna P."/>
            <person name="Winkler S."/>
            <person name="Jermiin L.S."/>
            <person name="Skirmuntt E.C."/>
            <person name="Katzourakis A."/>
            <person name="Burkitt-Gray L."/>
            <person name="Ray D.A."/>
            <person name="Sullivan K.A.M."/>
            <person name="Roscito J.G."/>
            <person name="Kirilenko B.M."/>
            <person name="Davalos L.M."/>
            <person name="Corthals A.P."/>
            <person name="Power M.L."/>
            <person name="Jones G."/>
            <person name="Ransome R.D."/>
            <person name="Dechmann D.K.N."/>
            <person name="Locatelli A.G."/>
            <person name="Puechmaille S.J."/>
            <person name="Fedrigo O."/>
            <person name="Jarvis E.D."/>
            <person name="Hiller M."/>
            <person name="Vernes S.C."/>
            <person name="Myers E.W."/>
            <person name="Teeling E.C."/>
        </authorList>
    </citation>
    <scope>NUCLEOTIDE SEQUENCE [LARGE SCALE GENOMIC DNA]</scope>
    <source>
        <strain evidence="2">MRouAeg1</strain>
        <tissue evidence="2">Muscle</tissue>
    </source>
</reference>
<evidence type="ECO:0000313" key="3">
    <source>
        <dbReference type="Proteomes" id="UP000593571"/>
    </source>
</evidence>
<dbReference type="AlphaFoldDB" id="A0A7J8B7R6"/>
<dbReference type="EMBL" id="JACASE010000020">
    <property type="protein sequence ID" value="KAF6394509.1"/>
    <property type="molecule type" value="Genomic_DNA"/>
</dbReference>
<comment type="caution">
    <text evidence="2">The sequence shown here is derived from an EMBL/GenBank/DDBJ whole genome shotgun (WGS) entry which is preliminary data.</text>
</comment>
<keyword evidence="3" id="KW-1185">Reference proteome</keyword>
<accession>A0A7J8B7R6</accession>
<dbReference type="Proteomes" id="UP000593571">
    <property type="component" value="Unassembled WGS sequence"/>
</dbReference>
<proteinExistence type="predicted"/>
<organism evidence="2 3">
    <name type="scientific">Rousettus aegyptiacus</name>
    <name type="common">Egyptian fruit bat</name>
    <name type="synonym">Pteropus aegyptiacus</name>
    <dbReference type="NCBI Taxonomy" id="9407"/>
    <lineage>
        <taxon>Eukaryota</taxon>
        <taxon>Metazoa</taxon>
        <taxon>Chordata</taxon>
        <taxon>Craniata</taxon>
        <taxon>Vertebrata</taxon>
        <taxon>Euteleostomi</taxon>
        <taxon>Mammalia</taxon>
        <taxon>Eutheria</taxon>
        <taxon>Laurasiatheria</taxon>
        <taxon>Chiroptera</taxon>
        <taxon>Yinpterochiroptera</taxon>
        <taxon>Pteropodoidea</taxon>
        <taxon>Pteropodidae</taxon>
        <taxon>Rousettinae</taxon>
        <taxon>Rousettus</taxon>
    </lineage>
</organism>
<protein>
    <submittedName>
        <fullName evidence="2">Uncharacterized protein</fullName>
    </submittedName>
</protein>
<gene>
    <name evidence="2" type="ORF">HJG63_010460</name>
</gene>
<feature type="region of interest" description="Disordered" evidence="1">
    <location>
        <begin position="101"/>
        <end position="148"/>
    </location>
</feature>
<name>A0A7J8B7R6_ROUAE</name>
<evidence type="ECO:0000313" key="2">
    <source>
        <dbReference type="EMBL" id="KAF6394509.1"/>
    </source>
</evidence>
<feature type="region of interest" description="Disordered" evidence="1">
    <location>
        <begin position="1"/>
        <end position="33"/>
    </location>
</feature>
<sequence length="148" mass="15715">MGGRWQGLHPPSLPLKMGEGMRGARGASGSWRRQRHTLPQGLLRASPPAPRLEPRETRFGFPVWISALPTGPASARGLRLGWCPGCCSRPCPRSELCPAARGPGAGSDWGPPLRARPALWRVPPCPTKASAPAGPQHVRSPNSRGTGV</sequence>
<feature type="compositionally biased region" description="Polar residues" evidence="1">
    <location>
        <begin position="139"/>
        <end position="148"/>
    </location>
</feature>